<gene>
    <name evidence="2" type="ORF">L207DRAFT_517020</name>
</gene>
<evidence type="ECO:0000313" key="2">
    <source>
        <dbReference type="EMBL" id="PMD34881.1"/>
    </source>
</evidence>
<protein>
    <submittedName>
        <fullName evidence="2">Uncharacterized protein</fullName>
    </submittedName>
</protein>
<name>A0A2J6R8M8_HYAVF</name>
<sequence>MLSFCEDDEKLRTKLKWKGLEHGTDWQHQHRHQATTSRDQHEHTFNLFSKHHRSGFNKSFHDSQ</sequence>
<reference evidence="2 3" key="1">
    <citation type="submission" date="2016-04" db="EMBL/GenBank/DDBJ databases">
        <title>A degradative enzymes factory behind the ericoid mycorrhizal symbiosis.</title>
        <authorList>
            <consortium name="DOE Joint Genome Institute"/>
            <person name="Martino E."/>
            <person name="Morin E."/>
            <person name="Grelet G."/>
            <person name="Kuo A."/>
            <person name="Kohler A."/>
            <person name="Daghino S."/>
            <person name="Barry K."/>
            <person name="Choi C."/>
            <person name="Cichocki N."/>
            <person name="Clum A."/>
            <person name="Copeland A."/>
            <person name="Hainaut M."/>
            <person name="Haridas S."/>
            <person name="Labutti K."/>
            <person name="Lindquist E."/>
            <person name="Lipzen A."/>
            <person name="Khouja H.-R."/>
            <person name="Murat C."/>
            <person name="Ohm R."/>
            <person name="Olson A."/>
            <person name="Spatafora J."/>
            <person name="Veneault-Fourrey C."/>
            <person name="Henrissat B."/>
            <person name="Grigoriev I."/>
            <person name="Martin F."/>
            <person name="Perotto S."/>
        </authorList>
    </citation>
    <scope>NUCLEOTIDE SEQUENCE [LARGE SCALE GENOMIC DNA]</scope>
    <source>
        <strain evidence="2 3">F</strain>
    </source>
</reference>
<dbReference type="EMBL" id="KZ613953">
    <property type="protein sequence ID" value="PMD34881.1"/>
    <property type="molecule type" value="Genomic_DNA"/>
</dbReference>
<evidence type="ECO:0000256" key="1">
    <source>
        <dbReference type="SAM" id="MobiDB-lite"/>
    </source>
</evidence>
<proteinExistence type="predicted"/>
<accession>A0A2J6R8M8</accession>
<dbReference type="Proteomes" id="UP000235786">
    <property type="component" value="Unassembled WGS sequence"/>
</dbReference>
<organism evidence="2 3">
    <name type="scientific">Hyaloscypha variabilis (strain UAMH 11265 / GT02V1 / F)</name>
    <name type="common">Meliniomyces variabilis</name>
    <dbReference type="NCBI Taxonomy" id="1149755"/>
    <lineage>
        <taxon>Eukaryota</taxon>
        <taxon>Fungi</taxon>
        <taxon>Dikarya</taxon>
        <taxon>Ascomycota</taxon>
        <taxon>Pezizomycotina</taxon>
        <taxon>Leotiomycetes</taxon>
        <taxon>Helotiales</taxon>
        <taxon>Hyaloscyphaceae</taxon>
        <taxon>Hyaloscypha</taxon>
        <taxon>Hyaloscypha variabilis</taxon>
    </lineage>
</organism>
<dbReference type="AlphaFoldDB" id="A0A2J6R8M8"/>
<keyword evidence="3" id="KW-1185">Reference proteome</keyword>
<evidence type="ECO:0000313" key="3">
    <source>
        <dbReference type="Proteomes" id="UP000235786"/>
    </source>
</evidence>
<feature type="region of interest" description="Disordered" evidence="1">
    <location>
        <begin position="24"/>
        <end position="64"/>
    </location>
</feature>